<dbReference type="EMBL" id="BSXU01007223">
    <property type="protein sequence ID" value="GMG56317.1"/>
    <property type="molecule type" value="Genomic_DNA"/>
</dbReference>
<dbReference type="Proteomes" id="UP001165063">
    <property type="component" value="Unassembled WGS sequence"/>
</dbReference>
<organism evidence="1 2">
    <name type="scientific">Ambrosiozyma monospora</name>
    <name type="common">Yeast</name>
    <name type="synonym">Endomycopsis monosporus</name>
    <dbReference type="NCBI Taxonomy" id="43982"/>
    <lineage>
        <taxon>Eukaryota</taxon>
        <taxon>Fungi</taxon>
        <taxon>Dikarya</taxon>
        <taxon>Ascomycota</taxon>
        <taxon>Saccharomycotina</taxon>
        <taxon>Pichiomycetes</taxon>
        <taxon>Pichiales</taxon>
        <taxon>Pichiaceae</taxon>
        <taxon>Ambrosiozyma</taxon>
    </lineage>
</organism>
<gene>
    <name evidence="1" type="ORF">Amon01_000838400</name>
</gene>
<keyword evidence="2" id="KW-1185">Reference proteome</keyword>
<proteinExistence type="predicted"/>
<dbReference type="AlphaFoldDB" id="A0A9W6Z718"/>
<sequence length="205" mass="23420">MALLDLFNDDFLARLKSDLELGFDPLPFEPEPEPEDIPLLSKLFKLELRPCVPLNPSWRPAPAPAAPAAVGTGTTELWSRVKTQDSRLKSQDSRLKTHQVTTHESRLTRLTCACVIFQSIFKSEKNNIWPVGKSLYRQYTQFGQRFTINSIDHYSRKFNIVISIDSTSVHGKSQSPPTESRPQCQFQFQCQCQSQRQQQQQQIGP</sequence>
<accession>A0A9W6Z718</accession>
<reference evidence="1" key="1">
    <citation type="submission" date="2023-04" db="EMBL/GenBank/DDBJ databases">
        <title>Ambrosiozyma monospora NBRC 1965.</title>
        <authorList>
            <person name="Ichikawa N."/>
            <person name="Sato H."/>
            <person name="Tonouchi N."/>
        </authorList>
    </citation>
    <scope>NUCLEOTIDE SEQUENCE</scope>
    <source>
        <strain evidence="1">NBRC 1965</strain>
    </source>
</reference>
<protein>
    <submittedName>
        <fullName evidence="1">Unnamed protein product</fullName>
    </submittedName>
</protein>
<comment type="caution">
    <text evidence="1">The sequence shown here is derived from an EMBL/GenBank/DDBJ whole genome shotgun (WGS) entry which is preliminary data.</text>
</comment>
<evidence type="ECO:0000313" key="2">
    <source>
        <dbReference type="Proteomes" id="UP001165063"/>
    </source>
</evidence>
<evidence type="ECO:0000313" key="1">
    <source>
        <dbReference type="EMBL" id="GMG56317.1"/>
    </source>
</evidence>
<name>A0A9W6Z718_AMBMO</name>